<organism evidence="1 2">
    <name type="scientific">Pistacia atlantica</name>
    <dbReference type="NCBI Taxonomy" id="434234"/>
    <lineage>
        <taxon>Eukaryota</taxon>
        <taxon>Viridiplantae</taxon>
        <taxon>Streptophyta</taxon>
        <taxon>Embryophyta</taxon>
        <taxon>Tracheophyta</taxon>
        <taxon>Spermatophyta</taxon>
        <taxon>Magnoliopsida</taxon>
        <taxon>eudicotyledons</taxon>
        <taxon>Gunneridae</taxon>
        <taxon>Pentapetalae</taxon>
        <taxon>rosids</taxon>
        <taxon>malvids</taxon>
        <taxon>Sapindales</taxon>
        <taxon>Anacardiaceae</taxon>
        <taxon>Pistacia</taxon>
    </lineage>
</organism>
<reference evidence="2" key="1">
    <citation type="journal article" date="2023" name="G3 (Bethesda)">
        <title>Genome assembly and association tests identify interacting loci associated with vigor, precocity, and sex in interspecific pistachio rootstocks.</title>
        <authorList>
            <person name="Palmer W."/>
            <person name="Jacygrad E."/>
            <person name="Sagayaradj S."/>
            <person name="Cavanaugh K."/>
            <person name="Han R."/>
            <person name="Bertier L."/>
            <person name="Beede B."/>
            <person name="Kafkas S."/>
            <person name="Golino D."/>
            <person name="Preece J."/>
            <person name="Michelmore R."/>
        </authorList>
    </citation>
    <scope>NUCLEOTIDE SEQUENCE [LARGE SCALE GENOMIC DNA]</scope>
</reference>
<keyword evidence="2" id="KW-1185">Reference proteome</keyword>
<evidence type="ECO:0000313" key="1">
    <source>
        <dbReference type="EMBL" id="KAJ0089415.1"/>
    </source>
</evidence>
<dbReference type="Proteomes" id="UP001164250">
    <property type="component" value="Chromosome 9"/>
</dbReference>
<gene>
    <name evidence="1" type="ORF">Patl1_32958</name>
</gene>
<evidence type="ECO:0000313" key="2">
    <source>
        <dbReference type="Proteomes" id="UP001164250"/>
    </source>
</evidence>
<dbReference type="EMBL" id="CM047905">
    <property type="protein sequence ID" value="KAJ0089415.1"/>
    <property type="molecule type" value="Genomic_DNA"/>
</dbReference>
<sequence length="34" mass="4077">MFFTRRAYASMFDLLVFFICISAISCSPYLFMFH</sequence>
<accession>A0ACC1AS43</accession>
<protein>
    <submittedName>
        <fullName evidence="1">Uncharacterized protein</fullName>
    </submittedName>
</protein>
<comment type="caution">
    <text evidence="1">The sequence shown here is derived from an EMBL/GenBank/DDBJ whole genome shotgun (WGS) entry which is preliminary data.</text>
</comment>
<name>A0ACC1AS43_9ROSI</name>
<proteinExistence type="predicted"/>